<comment type="catalytic activity">
    <reaction evidence="1">
        <text>ATP + protein L-histidine = ADP + protein N-phospho-L-histidine.</text>
        <dbReference type="EC" id="2.7.13.3"/>
    </reaction>
</comment>
<evidence type="ECO:0000256" key="9">
    <source>
        <dbReference type="ARBA" id="ARBA00022777"/>
    </source>
</evidence>
<keyword evidence="19" id="KW-1185">Reference proteome</keyword>
<dbReference type="CDD" id="cd06225">
    <property type="entry name" value="HAMP"/>
    <property type="match status" value="1"/>
</dbReference>
<dbReference type="SUPFAM" id="SSF55874">
    <property type="entry name" value="ATPase domain of HSP90 chaperone/DNA topoisomerase II/histidine kinase"/>
    <property type="match status" value="1"/>
</dbReference>
<evidence type="ECO:0000256" key="12">
    <source>
        <dbReference type="ARBA" id="ARBA00023012"/>
    </source>
</evidence>
<evidence type="ECO:0000256" key="4">
    <source>
        <dbReference type="ARBA" id="ARBA00022475"/>
    </source>
</evidence>
<dbReference type="InterPro" id="IPR005467">
    <property type="entry name" value="His_kinase_dom"/>
</dbReference>
<dbReference type="InterPro" id="IPR003660">
    <property type="entry name" value="HAMP_dom"/>
</dbReference>
<dbReference type="RefSeq" id="WP_202767143.1">
    <property type="nucleotide sequence ID" value="NZ_JAESWA010000022.1"/>
</dbReference>
<dbReference type="InterPro" id="IPR004358">
    <property type="entry name" value="Sig_transdc_His_kin-like_C"/>
</dbReference>
<feature type="transmembrane region" description="Helical" evidence="15">
    <location>
        <begin position="12"/>
        <end position="36"/>
    </location>
</feature>
<dbReference type="InterPro" id="IPR036890">
    <property type="entry name" value="HATPase_C_sf"/>
</dbReference>
<sequence>MINRIKKILFGSLSRSLLIINILALLVTIVATVIFIENDKGEYPETLVNKANEAYVESSRFVTRKSDSCEEYLDEVAKLNNFNMAITDNDGQIILKSSNVSKTGNKNYIPFSYIDLSHPFKDEKSVFYRVYEVKVDNEKCYLYVWKNTTIKSSEYYIWFLVAPIILMIAIIYLLINRKARYIGKIAKEVEILSSGDLGYTINEKGRDELNVLAKEINNMSKNLKQMREKEQEEEKQKYELITNISHDLRTPLTSLLGYLELINKKSTQDEDINKYSNISLDNAKRLKSLIDDLFEYSKLESKDIKLNKSEINVVEIIGQCLGELELESKNANIDFIRDFSEEEIILNIDGDKIARVFQNIFTNAIKYSKKGSEVNIEIKESPSEVEFIVTNEYRELEKDKVNKIFERFYRGDASRNLKVEGSGLGLPIVKSIVNLHGGKVFVECDERKETLGVHIVLLKS</sequence>
<evidence type="ECO:0000259" key="17">
    <source>
        <dbReference type="PROSITE" id="PS50885"/>
    </source>
</evidence>
<keyword evidence="7 15" id="KW-0812">Transmembrane</keyword>
<keyword evidence="4" id="KW-1003">Cell membrane</keyword>
<feature type="domain" description="HAMP" evidence="17">
    <location>
        <begin position="176"/>
        <end position="228"/>
    </location>
</feature>
<evidence type="ECO:0000256" key="11">
    <source>
        <dbReference type="ARBA" id="ARBA00022989"/>
    </source>
</evidence>
<protein>
    <recommendedName>
        <fullName evidence="3">histidine kinase</fullName>
        <ecNumber evidence="3">2.7.13.3</ecNumber>
    </recommendedName>
</protein>
<evidence type="ECO:0000256" key="13">
    <source>
        <dbReference type="ARBA" id="ARBA00023136"/>
    </source>
</evidence>
<dbReference type="GO" id="GO:0005886">
    <property type="term" value="C:plasma membrane"/>
    <property type="evidence" value="ECO:0007669"/>
    <property type="project" value="UniProtKB-SubCell"/>
</dbReference>
<dbReference type="PANTHER" id="PTHR45528">
    <property type="entry name" value="SENSOR HISTIDINE KINASE CPXA"/>
    <property type="match status" value="1"/>
</dbReference>
<dbReference type="SUPFAM" id="SSF47384">
    <property type="entry name" value="Homodimeric domain of signal transducing histidine kinase"/>
    <property type="match status" value="1"/>
</dbReference>
<reference evidence="18" key="1">
    <citation type="submission" date="2021-01" db="EMBL/GenBank/DDBJ databases">
        <title>Genome public.</title>
        <authorList>
            <person name="Liu C."/>
            <person name="Sun Q."/>
        </authorList>
    </citation>
    <scope>NUCLEOTIDE SEQUENCE</scope>
    <source>
        <strain evidence="18">YIM B02565</strain>
    </source>
</reference>
<evidence type="ECO:0000256" key="2">
    <source>
        <dbReference type="ARBA" id="ARBA00004651"/>
    </source>
</evidence>
<dbReference type="Gene3D" id="6.10.340.10">
    <property type="match status" value="1"/>
</dbReference>
<evidence type="ECO:0000256" key="7">
    <source>
        <dbReference type="ARBA" id="ARBA00022692"/>
    </source>
</evidence>
<gene>
    <name evidence="18" type="ORF">JK634_08075</name>
</gene>
<dbReference type="SMART" id="SM00387">
    <property type="entry name" value="HATPase_c"/>
    <property type="match status" value="1"/>
</dbReference>
<dbReference type="Pfam" id="PF00512">
    <property type="entry name" value="HisKA"/>
    <property type="match status" value="1"/>
</dbReference>
<dbReference type="PRINTS" id="PR00344">
    <property type="entry name" value="BCTRLSENSOR"/>
</dbReference>
<proteinExistence type="predicted"/>
<evidence type="ECO:0000313" key="18">
    <source>
        <dbReference type="EMBL" id="MBL4931757.1"/>
    </source>
</evidence>
<dbReference type="AlphaFoldDB" id="A0A937FGB9"/>
<dbReference type="FunFam" id="3.30.565.10:FF:000006">
    <property type="entry name" value="Sensor histidine kinase WalK"/>
    <property type="match status" value="1"/>
</dbReference>
<keyword evidence="13 15" id="KW-0472">Membrane</keyword>
<dbReference type="Proteomes" id="UP000623681">
    <property type="component" value="Unassembled WGS sequence"/>
</dbReference>
<keyword evidence="10" id="KW-0067">ATP-binding</keyword>
<dbReference type="Gene3D" id="3.30.565.10">
    <property type="entry name" value="Histidine kinase-like ATPase, C-terminal domain"/>
    <property type="match status" value="1"/>
</dbReference>
<evidence type="ECO:0000259" key="16">
    <source>
        <dbReference type="PROSITE" id="PS50109"/>
    </source>
</evidence>
<feature type="domain" description="Histidine kinase" evidence="16">
    <location>
        <begin position="243"/>
        <end position="460"/>
    </location>
</feature>
<keyword evidence="9 18" id="KW-0418">Kinase</keyword>
<comment type="caution">
    <text evidence="18">The sequence shown here is derived from an EMBL/GenBank/DDBJ whole genome shotgun (WGS) entry which is preliminary data.</text>
</comment>
<dbReference type="InterPro" id="IPR003594">
    <property type="entry name" value="HATPase_dom"/>
</dbReference>
<dbReference type="FunFam" id="1.10.287.130:FF:000008">
    <property type="entry name" value="Two-component sensor histidine kinase"/>
    <property type="match status" value="1"/>
</dbReference>
<keyword evidence="8" id="KW-0547">Nucleotide-binding</keyword>
<keyword evidence="14" id="KW-0175">Coiled coil</keyword>
<dbReference type="Pfam" id="PF02518">
    <property type="entry name" value="HATPase_c"/>
    <property type="match status" value="1"/>
</dbReference>
<dbReference type="PANTHER" id="PTHR45528:SF1">
    <property type="entry name" value="SENSOR HISTIDINE KINASE CPXA"/>
    <property type="match status" value="1"/>
</dbReference>
<dbReference type="CDD" id="cd00075">
    <property type="entry name" value="HATPase"/>
    <property type="match status" value="1"/>
</dbReference>
<dbReference type="Pfam" id="PF00672">
    <property type="entry name" value="HAMP"/>
    <property type="match status" value="1"/>
</dbReference>
<evidence type="ECO:0000256" key="6">
    <source>
        <dbReference type="ARBA" id="ARBA00022679"/>
    </source>
</evidence>
<evidence type="ECO:0000256" key="14">
    <source>
        <dbReference type="SAM" id="Coils"/>
    </source>
</evidence>
<dbReference type="InterPro" id="IPR050398">
    <property type="entry name" value="HssS/ArlS-like"/>
</dbReference>
<evidence type="ECO:0000256" key="15">
    <source>
        <dbReference type="SAM" id="Phobius"/>
    </source>
</evidence>
<dbReference type="InterPro" id="IPR036097">
    <property type="entry name" value="HisK_dim/P_sf"/>
</dbReference>
<evidence type="ECO:0000256" key="3">
    <source>
        <dbReference type="ARBA" id="ARBA00012438"/>
    </source>
</evidence>
<evidence type="ECO:0000256" key="5">
    <source>
        <dbReference type="ARBA" id="ARBA00022553"/>
    </source>
</evidence>
<organism evidence="18 19">
    <name type="scientific">Clostridium paridis</name>
    <dbReference type="NCBI Taxonomy" id="2803863"/>
    <lineage>
        <taxon>Bacteria</taxon>
        <taxon>Bacillati</taxon>
        <taxon>Bacillota</taxon>
        <taxon>Clostridia</taxon>
        <taxon>Eubacteriales</taxon>
        <taxon>Clostridiaceae</taxon>
        <taxon>Clostridium</taxon>
    </lineage>
</organism>
<comment type="subcellular location">
    <subcellularLocation>
        <location evidence="2">Cell membrane</location>
        <topology evidence="2">Multi-pass membrane protein</topology>
    </subcellularLocation>
</comment>
<dbReference type="PROSITE" id="PS50109">
    <property type="entry name" value="HIS_KIN"/>
    <property type="match status" value="1"/>
</dbReference>
<dbReference type="SMART" id="SM00304">
    <property type="entry name" value="HAMP"/>
    <property type="match status" value="1"/>
</dbReference>
<dbReference type="PROSITE" id="PS50885">
    <property type="entry name" value="HAMP"/>
    <property type="match status" value="1"/>
</dbReference>
<keyword evidence="11 15" id="KW-1133">Transmembrane helix</keyword>
<keyword evidence="12" id="KW-0902">Two-component regulatory system</keyword>
<dbReference type="EMBL" id="JAESWA010000022">
    <property type="protein sequence ID" value="MBL4931757.1"/>
    <property type="molecule type" value="Genomic_DNA"/>
</dbReference>
<dbReference type="EC" id="2.7.13.3" evidence="3"/>
<dbReference type="Gene3D" id="1.10.287.130">
    <property type="match status" value="1"/>
</dbReference>
<evidence type="ECO:0000256" key="10">
    <source>
        <dbReference type="ARBA" id="ARBA00022840"/>
    </source>
</evidence>
<accession>A0A937FGB9</accession>
<dbReference type="SUPFAM" id="SSF158472">
    <property type="entry name" value="HAMP domain-like"/>
    <property type="match status" value="1"/>
</dbReference>
<dbReference type="GO" id="GO:0000155">
    <property type="term" value="F:phosphorelay sensor kinase activity"/>
    <property type="evidence" value="ECO:0007669"/>
    <property type="project" value="InterPro"/>
</dbReference>
<name>A0A937FGB9_9CLOT</name>
<feature type="coiled-coil region" evidence="14">
    <location>
        <begin position="202"/>
        <end position="243"/>
    </location>
</feature>
<keyword evidence="5" id="KW-0597">Phosphoprotein</keyword>
<evidence type="ECO:0000256" key="8">
    <source>
        <dbReference type="ARBA" id="ARBA00022741"/>
    </source>
</evidence>
<keyword evidence="6" id="KW-0808">Transferase</keyword>
<evidence type="ECO:0000313" key="19">
    <source>
        <dbReference type="Proteomes" id="UP000623681"/>
    </source>
</evidence>
<dbReference type="InterPro" id="IPR003661">
    <property type="entry name" value="HisK_dim/P_dom"/>
</dbReference>
<dbReference type="GO" id="GO:0005524">
    <property type="term" value="F:ATP binding"/>
    <property type="evidence" value="ECO:0007669"/>
    <property type="project" value="UniProtKB-KW"/>
</dbReference>
<dbReference type="CDD" id="cd00082">
    <property type="entry name" value="HisKA"/>
    <property type="match status" value="1"/>
</dbReference>
<dbReference type="SMART" id="SM00388">
    <property type="entry name" value="HisKA"/>
    <property type="match status" value="1"/>
</dbReference>
<feature type="transmembrane region" description="Helical" evidence="15">
    <location>
        <begin position="155"/>
        <end position="175"/>
    </location>
</feature>
<evidence type="ECO:0000256" key="1">
    <source>
        <dbReference type="ARBA" id="ARBA00000085"/>
    </source>
</evidence>